<sequence>MPVTRREFLAPNRDLGRDYDVLFVDTEFSRLPHRHEGIWDWARSVELLSVGITALDSVEPLVFYATRRLTPQIRRVCSSFVTDEVLLHLDAVASTVRFDAPKGLGEAMTDYLRARSKATGKLPAFAVDWAGDAWLLDPVAPSGTPWILLEDLPGLSTSMDTFFSAQQAVARHNAYSDAQALRSAYLKWREGA</sequence>
<name>A0A6M2BTT0_9GAMM</name>
<accession>A0A6M2BTT0</accession>
<organism evidence="1 2">
    <name type="scientific">Solimonas terrae</name>
    <dbReference type="NCBI Taxonomy" id="1396819"/>
    <lineage>
        <taxon>Bacteria</taxon>
        <taxon>Pseudomonadati</taxon>
        <taxon>Pseudomonadota</taxon>
        <taxon>Gammaproteobacteria</taxon>
        <taxon>Nevskiales</taxon>
        <taxon>Nevskiaceae</taxon>
        <taxon>Solimonas</taxon>
    </lineage>
</organism>
<evidence type="ECO:0000313" key="1">
    <source>
        <dbReference type="EMBL" id="NGY05621.1"/>
    </source>
</evidence>
<proteinExistence type="predicted"/>
<dbReference type="RefSeq" id="WP_166257493.1">
    <property type="nucleotide sequence ID" value="NZ_JAAMOW010000006.1"/>
</dbReference>
<dbReference type="EMBL" id="JAAMOW010000006">
    <property type="protein sequence ID" value="NGY05621.1"/>
    <property type="molecule type" value="Genomic_DNA"/>
</dbReference>
<dbReference type="Gene3D" id="3.30.420.10">
    <property type="entry name" value="Ribonuclease H-like superfamily/Ribonuclease H"/>
    <property type="match status" value="1"/>
</dbReference>
<reference evidence="1 2" key="1">
    <citation type="journal article" date="2014" name="Int. J. Syst. Evol. Microbiol.">
        <title>Solimonas terrae sp. nov., isolated from soil.</title>
        <authorList>
            <person name="Kim S.J."/>
            <person name="Moon J.Y."/>
            <person name="Weon H.Y."/>
            <person name="Ahn J.H."/>
            <person name="Chen W.M."/>
            <person name="Kwon S.W."/>
        </authorList>
    </citation>
    <scope>NUCLEOTIDE SEQUENCE [LARGE SCALE GENOMIC DNA]</scope>
    <source>
        <strain evidence="1 2">KIS83-12</strain>
    </source>
</reference>
<evidence type="ECO:0000313" key="2">
    <source>
        <dbReference type="Proteomes" id="UP000472676"/>
    </source>
</evidence>
<dbReference type="GO" id="GO:0003676">
    <property type="term" value="F:nucleic acid binding"/>
    <property type="evidence" value="ECO:0007669"/>
    <property type="project" value="InterPro"/>
</dbReference>
<dbReference type="AlphaFoldDB" id="A0A6M2BTT0"/>
<gene>
    <name evidence="1" type="ORF">G7Y85_12680</name>
</gene>
<protein>
    <submittedName>
        <fullName evidence="1">Uncharacterized protein</fullName>
    </submittedName>
</protein>
<keyword evidence="2" id="KW-1185">Reference proteome</keyword>
<comment type="caution">
    <text evidence="1">The sequence shown here is derived from an EMBL/GenBank/DDBJ whole genome shotgun (WGS) entry which is preliminary data.</text>
</comment>
<dbReference type="InterPro" id="IPR036397">
    <property type="entry name" value="RNaseH_sf"/>
</dbReference>
<dbReference type="Proteomes" id="UP000472676">
    <property type="component" value="Unassembled WGS sequence"/>
</dbReference>